<evidence type="ECO:0000259" key="1">
    <source>
        <dbReference type="Pfam" id="PF03407"/>
    </source>
</evidence>
<dbReference type="Proteomes" id="UP000006906">
    <property type="component" value="Chromosome 9"/>
</dbReference>
<dbReference type="Gramene" id="PNW79368">
    <property type="protein sequence ID" value="PNW79368"/>
    <property type="gene ID" value="CHLRE_09g412550v5"/>
</dbReference>
<proteinExistence type="predicted"/>
<feature type="domain" description="Nucleotide-diphospho-sugar transferase" evidence="1">
    <location>
        <begin position="153"/>
        <end position="306"/>
    </location>
</feature>
<dbReference type="KEGG" id="cre:CHLRE_09g412550v5"/>
<dbReference type="GeneID" id="5722311"/>
<evidence type="ECO:0000313" key="3">
    <source>
        <dbReference type="Proteomes" id="UP000006906"/>
    </source>
</evidence>
<dbReference type="AlphaFoldDB" id="A0A2K3DFR5"/>
<dbReference type="InParanoid" id="A0A2K3DFR5"/>
<sequence length="770" mass="82190">MHRIAALLTQLAGKTKPVTVNALLRLKVELLLFVFTVLNAAAFTEPLLNLSLLPCAKSGYCSLGQVRPFIGDVANVSSLRSCLEARSYRKEAILIAETRLVTALTTVHNARSVGYAHSILLANEEACTRAVHAWSEVGCVWSSRQWASQVPHMKYYLDRLSLVARVARLGFNLLMVDSDVLFLEDIYTHLKSPPLRDRQLMALRDPYNGLLNCAIIYIQNARPDGPAVQLMAEVPDRIERWAEGAAALKARDRLPHCWDQMVVSDSLISAVAGRPIAFGCWQYWNNQSQKEEWNSAHVRFFHPNQTGGGFGIQHFMTMSREPWPADLVRSAPGFPPTATSELWTATLRVPNSQGTWPEGLGGHIYPGPRAGNASGWIELIKSDGQPMWPDPEDPAQAAAAAALTERFAFLPDWLGAYWMQRAPAGGAAGNSGYWSGPLLATHAAAAARAGAPLPAGAPPPASPYALVHVFHPPGGGHLKQLGKMAMGHFPWHLMHRLRHDGGLYLASTQHAPVPDVLAYTPGVEGREWASYAEWNEAALALARLALEMGRAAAFPAPRCNVSWLGGGRNNRLPLDITESDDVKQTWIMPYGRPGEGFGSLRCMLGGYLAKGCMHPNWFYPSGLLAPEYDDLVAHVQHNNLGVAVADASLLANAPAAAAAAAASLTSATAGGDGAAAAAAAGAAAAGGGGGGAAVWDVESLAAALMAAHGGLGSGGGTQDVGVKQEHTRPRLLLLPAVPVLSGKSGPRMKVFEDNSKSGDVCNWLLGKPFM</sequence>
<name>A0A2K3DFR5_CHLRE</name>
<protein>
    <recommendedName>
        <fullName evidence="1">Nucleotide-diphospho-sugar transferase domain-containing protein</fullName>
    </recommendedName>
</protein>
<dbReference type="Pfam" id="PF03407">
    <property type="entry name" value="Nucleotid_trans"/>
    <property type="match status" value="1"/>
</dbReference>
<evidence type="ECO:0000313" key="2">
    <source>
        <dbReference type="EMBL" id="PNW79368.1"/>
    </source>
</evidence>
<organism evidence="2 3">
    <name type="scientific">Chlamydomonas reinhardtii</name>
    <name type="common">Chlamydomonas smithii</name>
    <dbReference type="NCBI Taxonomy" id="3055"/>
    <lineage>
        <taxon>Eukaryota</taxon>
        <taxon>Viridiplantae</taxon>
        <taxon>Chlorophyta</taxon>
        <taxon>core chlorophytes</taxon>
        <taxon>Chlorophyceae</taxon>
        <taxon>CS clade</taxon>
        <taxon>Chlamydomonadales</taxon>
        <taxon>Chlamydomonadaceae</taxon>
        <taxon>Chlamydomonas</taxon>
    </lineage>
</organism>
<dbReference type="RefSeq" id="XP_042921597.1">
    <property type="nucleotide sequence ID" value="XM_043066300.1"/>
</dbReference>
<dbReference type="EMBL" id="CM008970">
    <property type="protein sequence ID" value="PNW79368.1"/>
    <property type="molecule type" value="Genomic_DNA"/>
</dbReference>
<dbReference type="ExpressionAtlas" id="A0A2K3DFR5">
    <property type="expression patterns" value="baseline"/>
</dbReference>
<accession>A0A2K3DFR5</accession>
<gene>
    <name evidence="2" type="ORF">CHLRE_09g412550v5</name>
</gene>
<dbReference type="InterPro" id="IPR005069">
    <property type="entry name" value="Nucl-diP-sugar_transferase"/>
</dbReference>
<reference evidence="2 3" key="1">
    <citation type="journal article" date="2007" name="Science">
        <title>The Chlamydomonas genome reveals the evolution of key animal and plant functions.</title>
        <authorList>
            <person name="Merchant S.S."/>
            <person name="Prochnik S.E."/>
            <person name="Vallon O."/>
            <person name="Harris E.H."/>
            <person name="Karpowicz S.J."/>
            <person name="Witman G.B."/>
            <person name="Terry A."/>
            <person name="Salamov A."/>
            <person name="Fritz-Laylin L.K."/>
            <person name="Marechal-Drouard L."/>
            <person name="Marshall W.F."/>
            <person name="Qu L.H."/>
            <person name="Nelson D.R."/>
            <person name="Sanderfoot A.A."/>
            <person name="Spalding M.H."/>
            <person name="Kapitonov V.V."/>
            <person name="Ren Q."/>
            <person name="Ferris P."/>
            <person name="Lindquist E."/>
            <person name="Shapiro H."/>
            <person name="Lucas S.M."/>
            <person name="Grimwood J."/>
            <person name="Schmutz J."/>
            <person name="Cardol P."/>
            <person name="Cerutti H."/>
            <person name="Chanfreau G."/>
            <person name="Chen C.L."/>
            <person name="Cognat V."/>
            <person name="Croft M.T."/>
            <person name="Dent R."/>
            <person name="Dutcher S."/>
            <person name="Fernandez E."/>
            <person name="Fukuzawa H."/>
            <person name="Gonzalez-Ballester D."/>
            <person name="Gonzalez-Halphen D."/>
            <person name="Hallmann A."/>
            <person name="Hanikenne M."/>
            <person name="Hippler M."/>
            <person name="Inwood W."/>
            <person name="Jabbari K."/>
            <person name="Kalanon M."/>
            <person name="Kuras R."/>
            <person name="Lefebvre P.A."/>
            <person name="Lemaire S.D."/>
            <person name="Lobanov A.V."/>
            <person name="Lohr M."/>
            <person name="Manuell A."/>
            <person name="Meier I."/>
            <person name="Mets L."/>
            <person name="Mittag M."/>
            <person name="Mittelmeier T."/>
            <person name="Moroney J.V."/>
            <person name="Moseley J."/>
            <person name="Napoli C."/>
            <person name="Nedelcu A.M."/>
            <person name="Niyogi K."/>
            <person name="Novoselov S.V."/>
            <person name="Paulsen I.T."/>
            <person name="Pazour G."/>
            <person name="Purton S."/>
            <person name="Ral J.P."/>
            <person name="Riano-Pachon D.M."/>
            <person name="Riekhof W."/>
            <person name="Rymarquis L."/>
            <person name="Schroda M."/>
            <person name="Stern D."/>
            <person name="Umen J."/>
            <person name="Willows R."/>
            <person name="Wilson N."/>
            <person name="Zimmer S.L."/>
            <person name="Allmer J."/>
            <person name="Balk J."/>
            <person name="Bisova K."/>
            <person name="Chen C.J."/>
            <person name="Elias M."/>
            <person name="Gendler K."/>
            <person name="Hauser C."/>
            <person name="Lamb M.R."/>
            <person name="Ledford H."/>
            <person name="Long J.C."/>
            <person name="Minagawa J."/>
            <person name="Page M.D."/>
            <person name="Pan J."/>
            <person name="Pootakham W."/>
            <person name="Roje S."/>
            <person name="Rose A."/>
            <person name="Stahlberg E."/>
            <person name="Terauchi A.M."/>
            <person name="Yang P."/>
            <person name="Ball S."/>
            <person name="Bowler C."/>
            <person name="Dieckmann C.L."/>
            <person name="Gladyshev V.N."/>
            <person name="Green P."/>
            <person name="Jorgensen R."/>
            <person name="Mayfield S."/>
            <person name="Mueller-Roeber B."/>
            <person name="Rajamani S."/>
            <person name="Sayre R.T."/>
            <person name="Brokstein P."/>
            <person name="Dubchak I."/>
            <person name="Goodstein D."/>
            <person name="Hornick L."/>
            <person name="Huang Y.W."/>
            <person name="Jhaveri J."/>
            <person name="Luo Y."/>
            <person name="Martinez D."/>
            <person name="Ngau W.C."/>
            <person name="Otillar B."/>
            <person name="Poliakov A."/>
            <person name="Porter A."/>
            <person name="Szajkowski L."/>
            <person name="Werner G."/>
            <person name="Zhou K."/>
            <person name="Grigoriev I.V."/>
            <person name="Rokhsar D.S."/>
            <person name="Grossman A.R."/>
        </authorList>
    </citation>
    <scope>NUCLEOTIDE SEQUENCE [LARGE SCALE GENOMIC DNA]</scope>
    <source>
        <strain evidence="3">CC-503</strain>
    </source>
</reference>
<dbReference type="OrthoDB" id="536606at2759"/>
<keyword evidence="3" id="KW-1185">Reference proteome</keyword>